<comment type="caution">
    <text evidence="6">The sequence shown here is derived from an EMBL/GenBank/DDBJ whole genome shotgun (WGS) entry which is preliminary data.</text>
</comment>
<comment type="subcellular location">
    <subcellularLocation>
        <location evidence="1">Membrane</location>
        <topology evidence="1">Multi-pass membrane protein</topology>
    </subcellularLocation>
</comment>
<dbReference type="GO" id="GO:0005886">
    <property type="term" value="C:plasma membrane"/>
    <property type="evidence" value="ECO:0007669"/>
    <property type="project" value="TreeGrafter"/>
</dbReference>
<reference evidence="6" key="1">
    <citation type="submission" date="2020-10" db="EMBL/GenBank/DDBJ databases">
        <authorList>
            <person name="Gilroy R."/>
        </authorList>
    </citation>
    <scope>NUCLEOTIDE SEQUENCE</scope>
    <source>
        <strain evidence="6">CHK190-19873</strain>
    </source>
</reference>
<accession>A0A9D1ERU1</accession>
<keyword evidence="2 5" id="KW-0812">Transmembrane</keyword>
<dbReference type="Pfam" id="PF02361">
    <property type="entry name" value="CbiQ"/>
    <property type="match status" value="1"/>
</dbReference>
<evidence type="ECO:0000313" key="7">
    <source>
        <dbReference type="Proteomes" id="UP000823935"/>
    </source>
</evidence>
<organism evidence="6 7">
    <name type="scientific">Candidatus Limivivens intestinipullorum</name>
    <dbReference type="NCBI Taxonomy" id="2840858"/>
    <lineage>
        <taxon>Bacteria</taxon>
        <taxon>Bacillati</taxon>
        <taxon>Bacillota</taxon>
        <taxon>Clostridia</taxon>
        <taxon>Lachnospirales</taxon>
        <taxon>Lachnospiraceae</taxon>
        <taxon>Lachnospiraceae incertae sedis</taxon>
        <taxon>Candidatus Limivivens</taxon>
    </lineage>
</organism>
<gene>
    <name evidence="6" type="ORF">IAB44_05690</name>
</gene>
<keyword evidence="3 5" id="KW-1133">Transmembrane helix</keyword>
<feature type="transmembrane region" description="Helical" evidence="5">
    <location>
        <begin position="155"/>
        <end position="173"/>
    </location>
</feature>
<dbReference type="Proteomes" id="UP000823935">
    <property type="component" value="Unassembled WGS sequence"/>
</dbReference>
<evidence type="ECO:0000256" key="4">
    <source>
        <dbReference type="ARBA" id="ARBA00023136"/>
    </source>
</evidence>
<dbReference type="InterPro" id="IPR003339">
    <property type="entry name" value="ABC/ECF_trnsptr_transmembrane"/>
</dbReference>
<evidence type="ECO:0000256" key="2">
    <source>
        <dbReference type="ARBA" id="ARBA00022692"/>
    </source>
</evidence>
<proteinExistence type="predicted"/>
<feature type="transmembrane region" description="Helical" evidence="5">
    <location>
        <begin position="64"/>
        <end position="83"/>
    </location>
</feature>
<evidence type="ECO:0000256" key="1">
    <source>
        <dbReference type="ARBA" id="ARBA00004141"/>
    </source>
</evidence>
<protein>
    <submittedName>
        <fullName evidence="6">Energy-coupling factor transporter transmembrane protein EcfT</fullName>
    </submittedName>
</protein>
<dbReference type="PANTHER" id="PTHR33514:SF13">
    <property type="entry name" value="PROTEIN ABCI12, CHLOROPLASTIC"/>
    <property type="match status" value="1"/>
</dbReference>
<sequence>METINTKKRPMSRINPSVKALTVLVLVLLLAFQYNTLLNLSVLAVCLLLLFFFSDTRKSSVVKILIPAAAAAAGMFFMGLYYARGQSVMDQLQTSQGAALSYAVQTAAARNLGSALSLATRILAFAGLGSFFVLSTDPEEFISSLIHQCRLPVKFAYGILAAFHLVPGIRREYDKIKLAFRTRGIPVRGLSAKAIFAMLVNCIRWSDSVAMAMESRGFSGADPRTYYQIPRVRWYDALFFLVCVGSVLGASLLF</sequence>
<feature type="transmembrane region" description="Helical" evidence="5">
    <location>
        <begin position="21"/>
        <end position="52"/>
    </location>
</feature>
<dbReference type="PANTHER" id="PTHR33514">
    <property type="entry name" value="PROTEIN ABCI12, CHLOROPLASTIC"/>
    <property type="match status" value="1"/>
</dbReference>
<reference evidence="6" key="2">
    <citation type="journal article" date="2021" name="PeerJ">
        <title>Extensive microbial diversity within the chicken gut microbiome revealed by metagenomics and culture.</title>
        <authorList>
            <person name="Gilroy R."/>
            <person name="Ravi A."/>
            <person name="Getino M."/>
            <person name="Pursley I."/>
            <person name="Horton D.L."/>
            <person name="Alikhan N.F."/>
            <person name="Baker D."/>
            <person name="Gharbi K."/>
            <person name="Hall N."/>
            <person name="Watson M."/>
            <person name="Adriaenssens E.M."/>
            <person name="Foster-Nyarko E."/>
            <person name="Jarju S."/>
            <person name="Secka A."/>
            <person name="Antonio M."/>
            <person name="Oren A."/>
            <person name="Chaudhuri R.R."/>
            <person name="La Ragione R."/>
            <person name="Hildebrand F."/>
            <person name="Pallen M.J."/>
        </authorList>
    </citation>
    <scope>NUCLEOTIDE SEQUENCE</scope>
    <source>
        <strain evidence="6">CHK190-19873</strain>
    </source>
</reference>
<feature type="transmembrane region" description="Helical" evidence="5">
    <location>
        <begin position="118"/>
        <end position="135"/>
    </location>
</feature>
<evidence type="ECO:0000313" key="6">
    <source>
        <dbReference type="EMBL" id="HIS31029.1"/>
    </source>
</evidence>
<feature type="transmembrane region" description="Helical" evidence="5">
    <location>
        <begin position="234"/>
        <end position="253"/>
    </location>
</feature>
<keyword evidence="4 5" id="KW-0472">Membrane</keyword>
<dbReference type="EMBL" id="DVIQ01000027">
    <property type="protein sequence ID" value="HIS31029.1"/>
    <property type="molecule type" value="Genomic_DNA"/>
</dbReference>
<evidence type="ECO:0000256" key="5">
    <source>
        <dbReference type="SAM" id="Phobius"/>
    </source>
</evidence>
<name>A0A9D1ERU1_9FIRM</name>
<dbReference type="CDD" id="cd16914">
    <property type="entry name" value="EcfT"/>
    <property type="match status" value="1"/>
</dbReference>
<evidence type="ECO:0000256" key="3">
    <source>
        <dbReference type="ARBA" id="ARBA00022989"/>
    </source>
</evidence>
<dbReference type="AlphaFoldDB" id="A0A9D1ERU1"/>